<gene>
    <name evidence="2" type="ORF">DDZ15_00870</name>
</gene>
<sequence>MFRNLRLVYITTKDREEARKIGEELVKRKFVACVNIIDGMESIYRWDGEIVAESECILIAKTTHSNVSRLTKKVKELHSYDVPCIISINLAEQEGNEDYLNWLITSVQPPLPPGADLK</sequence>
<accession>A0A316TXX1</accession>
<dbReference type="GO" id="GO:0010038">
    <property type="term" value="P:response to metal ion"/>
    <property type="evidence" value="ECO:0007669"/>
    <property type="project" value="InterPro"/>
</dbReference>
<evidence type="ECO:0000313" key="2">
    <source>
        <dbReference type="EMBL" id="PWN08215.1"/>
    </source>
</evidence>
<dbReference type="InterPro" id="IPR015867">
    <property type="entry name" value="N-reg_PII/ATP_PRibTrfase_C"/>
</dbReference>
<dbReference type="Pfam" id="PF03091">
    <property type="entry name" value="CutA1"/>
    <property type="match status" value="1"/>
</dbReference>
<comment type="similarity">
    <text evidence="1">Belongs to the CutA family.</text>
</comment>
<dbReference type="Proteomes" id="UP000245533">
    <property type="component" value="Unassembled WGS sequence"/>
</dbReference>
<dbReference type="GO" id="GO:0005507">
    <property type="term" value="F:copper ion binding"/>
    <property type="evidence" value="ECO:0007669"/>
    <property type="project" value="TreeGrafter"/>
</dbReference>
<dbReference type="EMBL" id="QGGB01000001">
    <property type="protein sequence ID" value="PWN08215.1"/>
    <property type="molecule type" value="Genomic_DNA"/>
</dbReference>
<dbReference type="AlphaFoldDB" id="A0A316TXX1"/>
<dbReference type="OrthoDB" id="37622at2"/>
<proteinExistence type="inferred from homology"/>
<name>A0A316TXX1_9BACT</name>
<dbReference type="Gene3D" id="3.30.70.120">
    <property type="match status" value="1"/>
</dbReference>
<dbReference type="InterPro" id="IPR011322">
    <property type="entry name" value="N-reg_PII-like_a/b"/>
</dbReference>
<dbReference type="RefSeq" id="WP_109643902.1">
    <property type="nucleotide sequence ID" value="NZ_QGGB01000001.1"/>
</dbReference>
<reference evidence="2 3" key="1">
    <citation type="submission" date="2018-05" db="EMBL/GenBank/DDBJ databases">
        <title>Rhodohalobacter halophilus gen. nov., sp. nov., a moderately halophilic member of the family Balneolaceae.</title>
        <authorList>
            <person name="Liu Z.-W."/>
        </authorList>
    </citation>
    <scope>NUCLEOTIDE SEQUENCE [LARGE SCALE GENOMIC DNA]</scope>
    <source>
        <strain evidence="2 3">8A47</strain>
    </source>
</reference>
<organism evidence="2 3">
    <name type="scientific">Rhodohalobacter mucosus</name>
    <dbReference type="NCBI Taxonomy" id="2079485"/>
    <lineage>
        <taxon>Bacteria</taxon>
        <taxon>Pseudomonadati</taxon>
        <taxon>Balneolota</taxon>
        <taxon>Balneolia</taxon>
        <taxon>Balneolales</taxon>
        <taxon>Balneolaceae</taxon>
        <taxon>Rhodohalobacter</taxon>
    </lineage>
</organism>
<keyword evidence="3" id="KW-1185">Reference proteome</keyword>
<dbReference type="SUPFAM" id="SSF54913">
    <property type="entry name" value="GlnB-like"/>
    <property type="match status" value="1"/>
</dbReference>
<dbReference type="InterPro" id="IPR004323">
    <property type="entry name" value="Ion_tolerance_CutA"/>
</dbReference>
<evidence type="ECO:0000313" key="3">
    <source>
        <dbReference type="Proteomes" id="UP000245533"/>
    </source>
</evidence>
<evidence type="ECO:0000256" key="1">
    <source>
        <dbReference type="ARBA" id="ARBA00010169"/>
    </source>
</evidence>
<protein>
    <submittedName>
        <fullName evidence="2">Divalent-cation tolerance protein CutA</fullName>
    </submittedName>
</protein>
<dbReference type="PANTHER" id="PTHR23419">
    <property type="entry name" value="DIVALENT CATION TOLERANCE CUTA-RELATED"/>
    <property type="match status" value="1"/>
</dbReference>
<dbReference type="PANTHER" id="PTHR23419:SF8">
    <property type="entry name" value="FI09726P"/>
    <property type="match status" value="1"/>
</dbReference>
<comment type="caution">
    <text evidence="2">The sequence shown here is derived from an EMBL/GenBank/DDBJ whole genome shotgun (WGS) entry which is preliminary data.</text>
</comment>